<feature type="signal peptide" evidence="1">
    <location>
        <begin position="1"/>
        <end position="33"/>
    </location>
</feature>
<proteinExistence type="predicted"/>
<protein>
    <recommendedName>
        <fullName evidence="4">Lipoprotein</fullName>
    </recommendedName>
</protein>
<evidence type="ECO:0000313" key="3">
    <source>
        <dbReference type="Proteomes" id="UP000248314"/>
    </source>
</evidence>
<evidence type="ECO:0000313" key="2">
    <source>
        <dbReference type="EMBL" id="PXX22999.1"/>
    </source>
</evidence>
<keyword evidence="1" id="KW-0732">Signal</keyword>
<dbReference type="RefSeq" id="WP_232227157.1">
    <property type="nucleotide sequence ID" value="NZ_BAIZ01000005.1"/>
</dbReference>
<organism evidence="2 3">
    <name type="scientific">Hoylesella shahii DSM 15611 = JCM 12083</name>
    <dbReference type="NCBI Taxonomy" id="1122991"/>
    <lineage>
        <taxon>Bacteria</taxon>
        <taxon>Pseudomonadati</taxon>
        <taxon>Bacteroidota</taxon>
        <taxon>Bacteroidia</taxon>
        <taxon>Bacteroidales</taxon>
        <taxon>Prevotellaceae</taxon>
        <taxon>Hoylesella</taxon>
    </lineage>
</organism>
<name>A0A318HX37_9BACT</name>
<evidence type="ECO:0008006" key="4">
    <source>
        <dbReference type="Google" id="ProtNLM"/>
    </source>
</evidence>
<dbReference type="AlphaFoldDB" id="A0A318HX37"/>
<sequence length="424" mass="49640">MKIKTVLRKSPLYAVASFGMLLLSGCLPSFNSAEEVMEYLKKKFPDHDIVLSSEYKTSRGLMEDWRIWKFTLSGYPKDTFQVASHIGSYPFPMMKTNKGIISNFYKVVTLRREREFEQGPLKAFDAPTRRIWHRFPHTDFSLRAAQWEVETLDDIWRAKRLIDAFEQFLSEEKVDSHAHYYLRMYMQGPCYALGGGNYIDFMDNLETAEPGEKSPCYLKFHIYGDVNRQEVCQMFYNSVMSFHQLMADQGNGVTKENFQEWAEQQLRLKARLPELSTEEERDSLRKVLVVDDDDVRRVFIDMGQKPYMMVTLANSDMRPNSRGIFFTYPQLRAFCLRSGLRVQGTGDHFTVKGVDGSRYEFSIHFYEEKKDVVGFEEDTCYYLQNGRKVVMQGFWSPEKCVNDALVRQITGRDVRQMVVHEIKQ</sequence>
<comment type="caution">
    <text evidence="2">The sequence shown here is derived from an EMBL/GenBank/DDBJ whole genome shotgun (WGS) entry which is preliminary data.</text>
</comment>
<reference evidence="2 3" key="1">
    <citation type="submission" date="2018-05" db="EMBL/GenBank/DDBJ databases">
        <title>Genomic Encyclopedia of Type Strains, Phase I: the one thousand microbial genomes (KMG-I) project.</title>
        <authorList>
            <person name="Kyrpides N."/>
        </authorList>
    </citation>
    <scope>NUCLEOTIDE SEQUENCE [LARGE SCALE GENOMIC DNA]</scope>
    <source>
        <strain evidence="2 3">DSM 15611</strain>
    </source>
</reference>
<dbReference type="PROSITE" id="PS51257">
    <property type="entry name" value="PROKAR_LIPOPROTEIN"/>
    <property type="match status" value="1"/>
</dbReference>
<keyword evidence="3" id="KW-1185">Reference proteome</keyword>
<evidence type="ECO:0000256" key="1">
    <source>
        <dbReference type="SAM" id="SignalP"/>
    </source>
</evidence>
<gene>
    <name evidence="2" type="ORF">EJ73_00980</name>
</gene>
<dbReference type="Proteomes" id="UP000248314">
    <property type="component" value="Unassembled WGS sequence"/>
</dbReference>
<feature type="chain" id="PRO_5016364025" description="Lipoprotein" evidence="1">
    <location>
        <begin position="34"/>
        <end position="424"/>
    </location>
</feature>
<dbReference type="EMBL" id="QJJX01000008">
    <property type="protein sequence ID" value="PXX22999.1"/>
    <property type="molecule type" value="Genomic_DNA"/>
</dbReference>
<accession>A0A318HX37</accession>